<organism evidence="1 2">
    <name type="scientific">Polaromonas vacuolata</name>
    <dbReference type="NCBI Taxonomy" id="37448"/>
    <lineage>
        <taxon>Bacteria</taxon>
        <taxon>Pseudomonadati</taxon>
        <taxon>Pseudomonadota</taxon>
        <taxon>Betaproteobacteria</taxon>
        <taxon>Burkholderiales</taxon>
        <taxon>Comamonadaceae</taxon>
        <taxon>Polaromonas</taxon>
    </lineage>
</organism>
<dbReference type="AlphaFoldDB" id="A0A6H2H7H0"/>
<dbReference type="KEGG" id="pvac:HC248_01091"/>
<proteinExistence type="predicted"/>
<reference evidence="1 2" key="1">
    <citation type="submission" date="2020-04" db="EMBL/GenBank/DDBJ databases">
        <title>Complete genome of a Psychrophilic, Marine, Gas Vacuolate Bacterium Polaromonas vacuolata KCTC 22033T.</title>
        <authorList>
            <person name="Hwang K."/>
            <person name="Kim K.M."/>
        </authorList>
    </citation>
    <scope>NUCLEOTIDE SEQUENCE [LARGE SCALE GENOMIC DNA]</scope>
    <source>
        <strain evidence="1 2">KCTC 22033</strain>
    </source>
</reference>
<sequence length="269" mass="30687">MWGERDSRHEPERLALLTGIVQANTSSQKMAVFMAAVMSGINLRQRPQEWREALHEQLLAIPTAERIDPTLYRQCLRLGFDAACGNTSAVLKSPVLTAPEKLQLLEILYISSAVTNAQATHEHLSKVLLTPKTTRDFKLQAIGLIFHHGKPSYFQFKAILTWLKREFKTDTQTVFTNPAAIGDIGDEAIYALADQRQQYLALYQNFRPHMTRDFIQLEIAQINRQVAAEEIPEDFGATLIFQLRQFLSPAVIDTGIKDYRQFDRKRDSK</sequence>
<protein>
    <submittedName>
        <fullName evidence="1">Uncharacterized protein</fullName>
    </submittedName>
</protein>
<evidence type="ECO:0000313" key="2">
    <source>
        <dbReference type="Proteomes" id="UP000502041"/>
    </source>
</evidence>
<evidence type="ECO:0000313" key="1">
    <source>
        <dbReference type="EMBL" id="QJC55808.1"/>
    </source>
</evidence>
<dbReference type="EMBL" id="CP051461">
    <property type="protein sequence ID" value="QJC55808.1"/>
    <property type="molecule type" value="Genomic_DNA"/>
</dbReference>
<gene>
    <name evidence="1" type="ORF">HC248_01091</name>
</gene>
<dbReference type="Proteomes" id="UP000502041">
    <property type="component" value="Chromosome"/>
</dbReference>
<name>A0A6H2H7H0_9BURK</name>
<accession>A0A6H2H7H0</accession>
<keyword evidence="2" id="KW-1185">Reference proteome</keyword>